<dbReference type="Proteomes" id="UP000830542">
    <property type="component" value="Chromosome"/>
</dbReference>
<evidence type="ECO:0000313" key="5">
    <source>
        <dbReference type="Proteomes" id="UP001500962"/>
    </source>
</evidence>
<reference evidence="3" key="2">
    <citation type="submission" date="2022-04" db="EMBL/GenBank/DDBJ databases">
        <title>Sequencing and genomic assembly of Halococcus dombrowskii.</title>
        <authorList>
            <person name="Lim S.W."/>
            <person name="MacLea K.S."/>
        </authorList>
    </citation>
    <scope>NUCLEOTIDE SEQUENCE</scope>
    <source>
        <strain evidence="3">H4</strain>
    </source>
</reference>
<name>A0AAV3SFC2_HALDO</name>
<evidence type="ECO:0000313" key="2">
    <source>
        <dbReference type="EMBL" id="GAA0457253.1"/>
    </source>
</evidence>
<dbReference type="RefSeq" id="WP_244700908.1">
    <property type="nucleotide sequence ID" value="NZ_BAAADN010000019.1"/>
</dbReference>
<evidence type="ECO:0000313" key="4">
    <source>
        <dbReference type="Proteomes" id="UP000830542"/>
    </source>
</evidence>
<dbReference type="EMBL" id="BAAADN010000019">
    <property type="protein sequence ID" value="GAA0457253.1"/>
    <property type="molecule type" value="Genomic_DNA"/>
</dbReference>
<sequence length="88" mass="9892">MAQSHDGSIIDDDSLEASFHRDDLPQGEAQLVIREDDVTTVIQGDAEKVERRFKQQRAADLDMTVEEYEATIEGYPMPDPLDDEPIDG</sequence>
<evidence type="ECO:0000313" key="3">
    <source>
        <dbReference type="EMBL" id="UOO94641.1"/>
    </source>
</evidence>
<protein>
    <submittedName>
        <fullName evidence="2">Uncharacterized protein</fullName>
    </submittedName>
</protein>
<dbReference type="GeneID" id="71762536"/>
<evidence type="ECO:0000256" key="1">
    <source>
        <dbReference type="SAM" id="MobiDB-lite"/>
    </source>
</evidence>
<feature type="region of interest" description="Disordered" evidence="1">
    <location>
        <begin position="1"/>
        <end position="23"/>
    </location>
</feature>
<proteinExistence type="predicted"/>
<dbReference type="Proteomes" id="UP001500962">
    <property type="component" value="Unassembled WGS sequence"/>
</dbReference>
<dbReference type="EMBL" id="CP095005">
    <property type="protein sequence ID" value="UOO94641.1"/>
    <property type="molecule type" value="Genomic_DNA"/>
</dbReference>
<reference evidence="2" key="1">
    <citation type="journal article" date="2014" name="Int. J. Syst. Evol. Microbiol.">
        <title>Complete genome sequence of Corynebacterium casei LMG S-19264T (=DSM 44701T), isolated from a smear-ripened cheese.</title>
        <authorList>
            <consortium name="US DOE Joint Genome Institute (JGI-PGF)"/>
            <person name="Walter F."/>
            <person name="Albersmeier A."/>
            <person name="Kalinowski J."/>
            <person name="Ruckert C."/>
        </authorList>
    </citation>
    <scope>NUCLEOTIDE SEQUENCE</scope>
    <source>
        <strain evidence="2">JCM 12289</strain>
    </source>
</reference>
<organism evidence="2 5">
    <name type="scientific">Halococcus dombrowskii</name>
    <dbReference type="NCBI Taxonomy" id="179637"/>
    <lineage>
        <taxon>Archaea</taxon>
        <taxon>Methanobacteriati</taxon>
        <taxon>Methanobacteriota</taxon>
        <taxon>Stenosarchaea group</taxon>
        <taxon>Halobacteria</taxon>
        <taxon>Halobacteriales</taxon>
        <taxon>Halococcaceae</taxon>
        <taxon>Halococcus</taxon>
    </lineage>
</organism>
<reference evidence="2" key="3">
    <citation type="submission" date="2023-12" db="EMBL/GenBank/DDBJ databases">
        <authorList>
            <person name="Sun Q."/>
            <person name="Inoue M."/>
        </authorList>
    </citation>
    <scope>NUCLEOTIDE SEQUENCE</scope>
    <source>
        <strain evidence="2">JCM 12289</strain>
    </source>
</reference>
<dbReference type="AlphaFoldDB" id="A0AAV3SFC2"/>
<gene>
    <name evidence="2" type="ORF">GCM10008985_11720</name>
    <name evidence="3" type="ORF">MUK72_11770</name>
</gene>
<keyword evidence="4" id="KW-1185">Reference proteome</keyword>
<dbReference type="KEGG" id="hdo:MUK72_11770"/>
<accession>A0AAV3SFC2</accession>